<dbReference type="RefSeq" id="XP_009012085.1">
    <property type="nucleotide sequence ID" value="XM_009013837.1"/>
</dbReference>
<dbReference type="AlphaFoldDB" id="T1EHK9"/>
<dbReference type="Gene3D" id="1.25.10.10">
    <property type="entry name" value="Leucine-rich Repeat Variant"/>
    <property type="match status" value="1"/>
</dbReference>
<protein>
    <recommendedName>
        <fullName evidence="5">FAT domain-containing protein</fullName>
    </recommendedName>
</protein>
<name>T1EHK9_HELRO</name>
<dbReference type="InterPro" id="IPR011989">
    <property type="entry name" value="ARM-like"/>
</dbReference>
<reference evidence="3" key="3">
    <citation type="submission" date="2015-06" db="UniProtKB">
        <authorList>
            <consortium name="EnsemblMetazoa"/>
        </authorList>
    </citation>
    <scope>IDENTIFICATION</scope>
</reference>
<reference evidence="4" key="1">
    <citation type="submission" date="2012-12" db="EMBL/GenBank/DDBJ databases">
        <authorList>
            <person name="Hellsten U."/>
            <person name="Grimwood J."/>
            <person name="Chapman J.A."/>
            <person name="Shapiro H."/>
            <person name="Aerts A."/>
            <person name="Otillar R.P."/>
            <person name="Terry A.Y."/>
            <person name="Boore J.L."/>
            <person name="Simakov O."/>
            <person name="Marletaz F."/>
            <person name="Cho S.-J."/>
            <person name="Edsinger-Gonzales E."/>
            <person name="Havlak P."/>
            <person name="Kuo D.-H."/>
            <person name="Larsson T."/>
            <person name="Lv J."/>
            <person name="Arendt D."/>
            <person name="Savage R."/>
            <person name="Osoegawa K."/>
            <person name="de Jong P."/>
            <person name="Lindberg D.R."/>
            <person name="Seaver E.C."/>
            <person name="Weisblat D.A."/>
            <person name="Putnam N.H."/>
            <person name="Grigoriev I.V."/>
            <person name="Rokhsar D.S."/>
        </authorList>
    </citation>
    <scope>NUCLEOTIDE SEQUENCE</scope>
</reference>
<dbReference type="InParanoid" id="T1EHK9"/>
<dbReference type="GO" id="GO:0000159">
    <property type="term" value="C:protein phosphatase type 2A complex"/>
    <property type="evidence" value="ECO:0007669"/>
    <property type="project" value="InterPro"/>
</dbReference>
<dbReference type="InterPro" id="IPR016024">
    <property type="entry name" value="ARM-type_fold"/>
</dbReference>
<evidence type="ECO:0008006" key="5">
    <source>
        <dbReference type="Google" id="ProtNLM"/>
    </source>
</evidence>
<dbReference type="GO" id="GO:0007165">
    <property type="term" value="P:signal transduction"/>
    <property type="evidence" value="ECO:0007669"/>
    <property type="project" value="InterPro"/>
</dbReference>
<dbReference type="GO" id="GO:0019888">
    <property type="term" value="F:protein phosphatase regulator activity"/>
    <property type="evidence" value="ECO:0007669"/>
    <property type="project" value="InterPro"/>
</dbReference>
<dbReference type="Proteomes" id="UP000015101">
    <property type="component" value="Unassembled WGS sequence"/>
</dbReference>
<dbReference type="PANTHER" id="PTHR10257:SF89">
    <property type="entry name" value="SERINE_THREONINE-PROTEIN PHOSPHATASE 2A 56 KDA REGULATORY SUBUNIT DELTA ISOFORM"/>
    <property type="match status" value="1"/>
</dbReference>
<dbReference type="FunFam" id="1.25.10.10:FF:002084">
    <property type="entry name" value="Uncharacterized protein"/>
    <property type="match status" value="1"/>
</dbReference>
<dbReference type="EMBL" id="KB095906">
    <property type="protein sequence ID" value="ESO09819.1"/>
    <property type="molecule type" value="Genomic_DNA"/>
</dbReference>
<dbReference type="GeneID" id="20196059"/>
<sequence length="77" mass="9117">QVAERALYFWSNEWIVNLISENSAVIIPIIFPSLYQSKEHWNKTIHGLIYTAIKLIMEMNPKVFEECTQSYKAKRLE</sequence>
<dbReference type="EnsemblMetazoa" id="HelroT128065">
    <property type="protein sequence ID" value="HelroP128065"/>
    <property type="gene ID" value="HelroG128065"/>
</dbReference>
<organism evidence="3 4">
    <name type="scientific">Helobdella robusta</name>
    <name type="common">Californian leech</name>
    <dbReference type="NCBI Taxonomy" id="6412"/>
    <lineage>
        <taxon>Eukaryota</taxon>
        <taxon>Metazoa</taxon>
        <taxon>Spiralia</taxon>
        <taxon>Lophotrochozoa</taxon>
        <taxon>Annelida</taxon>
        <taxon>Clitellata</taxon>
        <taxon>Hirudinea</taxon>
        <taxon>Rhynchobdellida</taxon>
        <taxon>Glossiphoniidae</taxon>
        <taxon>Helobdella</taxon>
    </lineage>
</organism>
<dbReference type="InterPro" id="IPR002554">
    <property type="entry name" value="PP2A_B56"/>
</dbReference>
<proteinExistence type="inferred from homology"/>
<evidence type="ECO:0000313" key="3">
    <source>
        <dbReference type="EnsemblMetazoa" id="HelroP128065"/>
    </source>
</evidence>
<dbReference type="STRING" id="6412.T1EHK9"/>
<dbReference type="EMBL" id="AMQM01009002">
    <property type="status" value="NOT_ANNOTATED_CDS"/>
    <property type="molecule type" value="Genomic_DNA"/>
</dbReference>
<evidence type="ECO:0000313" key="2">
    <source>
        <dbReference type="EMBL" id="ESO09819.1"/>
    </source>
</evidence>
<dbReference type="OrthoDB" id="10264446at2759"/>
<comment type="similarity">
    <text evidence="1">Belongs to the phosphatase 2A regulatory subunit B56 family.</text>
</comment>
<dbReference type="KEGG" id="hro:HELRODRAFT_128065"/>
<dbReference type="CTD" id="20196059"/>
<dbReference type="PANTHER" id="PTHR10257">
    <property type="entry name" value="SERINE/THREONINE PROTEIN PHOSPHATASE 2A PP2A REGULATORY SUBUNIT B"/>
    <property type="match status" value="1"/>
</dbReference>
<dbReference type="HOGENOM" id="CLU_116116_2_0_1"/>
<dbReference type="Pfam" id="PF01603">
    <property type="entry name" value="B56"/>
    <property type="match status" value="1"/>
</dbReference>
<gene>
    <name evidence="3" type="primary">20196059</name>
    <name evidence="2" type="ORF">HELRODRAFT_128065</name>
</gene>
<dbReference type="eggNOG" id="KOG2085">
    <property type="taxonomic scope" value="Eukaryota"/>
</dbReference>
<evidence type="ECO:0000313" key="4">
    <source>
        <dbReference type="Proteomes" id="UP000015101"/>
    </source>
</evidence>
<dbReference type="SUPFAM" id="SSF48371">
    <property type="entry name" value="ARM repeat"/>
    <property type="match status" value="1"/>
</dbReference>
<keyword evidence="4" id="KW-1185">Reference proteome</keyword>
<evidence type="ECO:0000256" key="1">
    <source>
        <dbReference type="ARBA" id="ARBA00009745"/>
    </source>
</evidence>
<reference evidence="2 4" key="2">
    <citation type="journal article" date="2013" name="Nature">
        <title>Insights into bilaterian evolution from three spiralian genomes.</title>
        <authorList>
            <person name="Simakov O."/>
            <person name="Marletaz F."/>
            <person name="Cho S.J."/>
            <person name="Edsinger-Gonzales E."/>
            <person name="Havlak P."/>
            <person name="Hellsten U."/>
            <person name="Kuo D.H."/>
            <person name="Larsson T."/>
            <person name="Lv J."/>
            <person name="Arendt D."/>
            <person name="Savage R."/>
            <person name="Osoegawa K."/>
            <person name="de Jong P."/>
            <person name="Grimwood J."/>
            <person name="Chapman J.A."/>
            <person name="Shapiro H."/>
            <person name="Aerts A."/>
            <person name="Otillar R.P."/>
            <person name="Terry A.Y."/>
            <person name="Boore J.L."/>
            <person name="Grigoriev I.V."/>
            <person name="Lindberg D.R."/>
            <person name="Seaver E.C."/>
            <person name="Weisblat D.A."/>
            <person name="Putnam N.H."/>
            <person name="Rokhsar D.S."/>
        </authorList>
    </citation>
    <scope>NUCLEOTIDE SEQUENCE</scope>
</reference>
<accession>T1EHK9</accession>